<evidence type="ECO:0000313" key="1">
    <source>
        <dbReference type="EMBL" id="MBF8176702.1"/>
    </source>
</evidence>
<reference evidence="1 2" key="1">
    <citation type="submission" date="2020-11" db="EMBL/GenBank/DDBJ databases">
        <title>WGS of Herminiimonas contaminans strain Marseille-Q4544 isolated from planarians Schmidtea mediterranea.</title>
        <authorList>
            <person name="Kangale L."/>
        </authorList>
    </citation>
    <scope>NUCLEOTIDE SEQUENCE [LARGE SCALE GENOMIC DNA]</scope>
    <source>
        <strain evidence="1 2">Marseille-Q4544</strain>
    </source>
</reference>
<organism evidence="1 2">
    <name type="scientific">Herminiimonas contaminans</name>
    <dbReference type="NCBI Taxonomy" id="1111140"/>
    <lineage>
        <taxon>Bacteria</taxon>
        <taxon>Pseudomonadati</taxon>
        <taxon>Pseudomonadota</taxon>
        <taxon>Betaproteobacteria</taxon>
        <taxon>Burkholderiales</taxon>
        <taxon>Oxalobacteraceae</taxon>
        <taxon>Herminiimonas</taxon>
    </lineage>
</organism>
<sequence>MQSPPFVMREECPQGLCTCERDALLGNPAGDLRILRLTKMEEKKLIARIEAISSYADLKHMEERMYAQLGIALQISPGLNEVRTVRGLNIVLEEQLGLCRKTKQTIPAAIRKCLERNPEITYAILDKDGLFGLE</sequence>
<keyword evidence="2" id="KW-1185">Reference proteome</keyword>
<name>A0ABS0ES60_9BURK</name>
<evidence type="ECO:0000313" key="2">
    <source>
        <dbReference type="Proteomes" id="UP000657372"/>
    </source>
</evidence>
<proteinExistence type="predicted"/>
<dbReference type="RefSeq" id="WP_195874682.1">
    <property type="nucleotide sequence ID" value="NZ_JADOEL010000002.1"/>
</dbReference>
<comment type="caution">
    <text evidence="1">The sequence shown here is derived from an EMBL/GenBank/DDBJ whole genome shotgun (WGS) entry which is preliminary data.</text>
</comment>
<dbReference type="Proteomes" id="UP000657372">
    <property type="component" value="Unassembled WGS sequence"/>
</dbReference>
<dbReference type="EMBL" id="JADOEL010000002">
    <property type="protein sequence ID" value="MBF8176702.1"/>
    <property type="molecule type" value="Genomic_DNA"/>
</dbReference>
<protein>
    <recommendedName>
        <fullName evidence="3">Ribosomal protein S3AE</fullName>
    </recommendedName>
</protein>
<evidence type="ECO:0008006" key="3">
    <source>
        <dbReference type="Google" id="ProtNLM"/>
    </source>
</evidence>
<accession>A0ABS0ES60</accession>
<gene>
    <name evidence="1" type="ORF">IXC47_03285</name>
</gene>